<proteinExistence type="predicted"/>
<protein>
    <submittedName>
        <fullName evidence="3">Diadenosine tetraphosphate (Ap4A) hydrolase</fullName>
    </submittedName>
</protein>
<keyword evidence="4" id="KW-1185">Reference proteome</keyword>
<evidence type="ECO:0000256" key="1">
    <source>
        <dbReference type="PROSITE-ProRule" id="PRU00464"/>
    </source>
</evidence>
<dbReference type="AlphaFoldDB" id="A0A1G9K0Z1"/>
<dbReference type="InterPro" id="IPR011146">
    <property type="entry name" value="HIT-like"/>
</dbReference>
<comment type="caution">
    <text evidence="1">Lacks conserved residue(s) required for the propagation of feature annotation.</text>
</comment>
<dbReference type="InterPro" id="IPR026026">
    <property type="entry name" value="HIT_Hint"/>
</dbReference>
<feature type="domain" description="HIT" evidence="2">
    <location>
        <begin position="36"/>
        <end position="105"/>
    </location>
</feature>
<dbReference type="OrthoDB" id="9799145at2"/>
<dbReference type="InterPro" id="IPR036265">
    <property type="entry name" value="HIT-like_sf"/>
</dbReference>
<dbReference type="SUPFAM" id="SSF54197">
    <property type="entry name" value="HIT-like"/>
    <property type="match status" value="1"/>
</dbReference>
<sequence length="143" mass="16283">MSEFRLHPRLEGDTHALTDLALCQVRLMDDARFAWLILVPRRPGAREVFELSPGDQAQLWHEATWLGRELKQAVNGDKLNLATLGNQVTQLHLHVIVRSERDAAWPAPVWGFGDPEPYDGKRLESMRERVCKLAERLPRLVGG</sequence>
<gene>
    <name evidence="3" type="ORF">SAMN05661010_01690</name>
</gene>
<evidence type="ECO:0000313" key="3">
    <source>
        <dbReference type="EMBL" id="SDL42985.1"/>
    </source>
</evidence>
<evidence type="ECO:0000259" key="2">
    <source>
        <dbReference type="PROSITE" id="PS51084"/>
    </source>
</evidence>
<organism evidence="3 4">
    <name type="scientific">Modicisalibacter muralis</name>
    <dbReference type="NCBI Taxonomy" id="119000"/>
    <lineage>
        <taxon>Bacteria</taxon>
        <taxon>Pseudomonadati</taxon>
        <taxon>Pseudomonadota</taxon>
        <taxon>Gammaproteobacteria</taxon>
        <taxon>Oceanospirillales</taxon>
        <taxon>Halomonadaceae</taxon>
        <taxon>Modicisalibacter</taxon>
    </lineage>
</organism>
<dbReference type="Proteomes" id="UP000198654">
    <property type="component" value="Unassembled WGS sequence"/>
</dbReference>
<reference evidence="3 4" key="1">
    <citation type="submission" date="2016-10" db="EMBL/GenBank/DDBJ databases">
        <authorList>
            <person name="de Groot N.N."/>
        </authorList>
    </citation>
    <scope>NUCLEOTIDE SEQUENCE [LARGE SCALE GENOMIC DNA]</scope>
    <source>
        <strain evidence="3 4">DSM 14789</strain>
    </source>
</reference>
<keyword evidence="3" id="KW-0378">Hydrolase</keyword>
<dbReference type="EMBL" id="FNGI01000003">
    <property type="protein sequence ID" value="SDL42985.1"/>
    <property type="molecule type" value="Genomic_DNA"/>
</dbReference>
<dbReference type="RefSeq" id="WP_089727476.1">
    <property type="nucleotide sequence ID" value="NZ_FNGI01000003.1"/>
</dbReference>
<evidence type="ECO:0000313" key="4">
    <source>
        <dbReference type="Proteomes" id="UP000198654"/>
    </source>
</evidence>
<dbReference type="PROSITE" id="PS51084">
    <property type="entry name" value="HIT_2"/>
    <property type="match status" value="1"/>
</dbReference>
<dbReference type="GO" id="GO:0016787">
    <property type="term" value="F:hydrolase activity"/>
    <property type="evidence" value="ECO:0007669"/>
    <property type="project" value="UniProtKB-KW"/>
</dbReference>
<dbReference type="Gene3D" id="3.30.428.10">
    <property type="entry name" value="HIT-like"/>
    <property type="match status" value="1"/>
</dbReference>
<name>A0A1G9K0Z1_9GAMM</name>
<dbReference type="STRING" id="119000.SAMN05661010_01690"/>
<dbReference type="Pfam" id="PF01230">
    <property type="entry name" value="HIT"/>
    <property type="match status" value="1"/>
</dbReference>
<accession>A0A1G9K0Z1</accession>
<dbReference type="PIRSF" id="PIRSF000714">
    <property type="entry name" value="HIT"/>
    <property type="match status" value="1"/>
</dbReference>